<organism evidence="1">
    <name type="scientific">freshwater metagenome</name>
    <dbReference type="NCBI Taxonomy" id="449393"/>
    <lineage>
        <taxon>unclassified sequences</taxon>
        <taxon>metagenomes</taxon>
        <taxon>ecological metagenomes</taxon>
    </lineage>
</organism>
<dbReference type="EMBL" id="CAFBMW010000060">
    <property type="protein sequence ID" value="CAB4966250.1"/>
    <property type="molecule type" value="Genomic_DNA"/>
</dbReference>
<dbReference type="Pfam" id="PF04229">
    <property type="entry name" value="GrpB"/>
    <property type="match status" value="1"/>
</dbReference>
<name>A0A6J7LCT4_9ZZZZ</name>
<proteinExistence type="predicted"/>
<dbReference type="PANTHER" id="PTHR34822">
    <property type="entry name" value="GRPB DOMAIN PROTEIN (AFU_ORTHOLOGUE AFUA_1G01530)"/>
    <property type="match status" value="1"/>
</dbReference>
<sequence length="71" mass="7530">MSGVEVVEHSPRWADDFEAVADVLREALADVRSAVVEHVGSTSVPGLVAKPILDVDVIVDPTRAALARRPA</sequence>
<dbReference type="AlphaFoldDB" id="A0A6J7LCT4"/>
<evidence type="ECO:0000313" key="1">
    <source>
        <dbReference type="EMBL" id="CAB4966250.1"/>
    </source>
</evidence>
<dbReference type="SUPFAM" id="SSF81301">
    <property type="entry name" value="Nucleotidyltransferase"/>
    <property type="match status" value="1"/>
</dbReference>
<protein>
    <submittedName>
        <fullName evidence="1">Unannotated protein</fullName>
    </submittedName>
</protein>
<dbReference type="PANTHER" id="PTHR34822:SF1">
    <property type="entry name" value="GRPB FAMILY PROTEIN"/>
    <property type="match status" value="1"/>
</dbReference>
<reference evidence="1" key="1">
    <citation type="submission" date="2020-05" db="EMBL/GenBank/DDBJ databases">
        <authorList>
            <person name="Chiriac C."/>
            <person name="Salcher M."/>
            <person name="Ghai R."/>
            <person name="Kavagutti S V."/>
        </authorList>
    </citation>
    <scope>NUCLEOTIDE SEQUENCE</scope>
</reference>
<dbReference type="InterPro" id="IPR043519">
    <property type="entry name" value="NT_sf"/>
</dbReference>
<dbReference type="Gene3D" id="3.30.460.10">
    <property type="entry name" value="Beta Polymerase, domain 2"/>
    <property type="match status" value="1"/>
</dbReference>
<accession>A0A6J7LCT4</accession>
<gene>
    <name evidence="1" type="ORF">UFOPK3662_03830</name>
</gene>
<dbReference type="InterPro" id="IPR007344">
    <property type="entry name" value="GrpB/CoaE"/>
</dbReference>